<accession>A0A9D4XJ87</accession>
<comment type="caution">
    <text evidence="1">The sequence shown here is derived from an EMBL/GenBank/DDBJ whole genome shotgun (WGS) entry which is preliminary data.</text>
</comment>
<dbReference type="GO" id="GO:0005786">
    <property type="term" value="C:signal recognition particle, endoplasmic reticulum targeting"/>
    <property type="evidence" value="ECO:0007669"/>
    <property type="project" value="TreeGrafter"/>
</dbReference>
<protein>
    <submittedName>
        <fullName evidence="1">Uncharacterized protein</fullName>
    </submittedName>
</protein>
<dbReference type="PANTHER" id="PTHR14094">
    <property type="entry name" value="SIGNAL RECOGNITION PARTICLE 72"/>
    <property type="match status" value="1"/>
</dbReference>
<dbReference type="Gramene" id="Psat04G0389200-T1">
    <property type="protein sequence ID" value="KAI5419905.1"/>
    <property type="gene ID" value="KIW84_043892"/>
</dbReference>
<dbReference type="Proteomes" id="UP001058974">
    <property type="component" value="Chromosome 4"/>
</dbReference>
<organism evidence="1 2">
    <name type="scientific">Pisum sativum</name>
    <name type="common">Garden pea</name>
    <name type="synonym">Lathyrus oleraceus</name>
    <dbReference type="NCBI Taxonomy" id="3888"/>
    <lineage>
        <taxon>Eukaryota</taxon>
        <taxon>Viridiplantae</taxon>
        <taxon>Streptophyta</taxon>
        <taxon>Embryophyta</taxon>
        <taxon>Tracheophyta</taxon>
        <taxon>Spermatophyta</taxon>
        <taxon>Magnoliopsida</taxon>
        <taxon>eudicotyledons</taxon>
        <taxon>Gunneridae</taxon>
        <taxon>Pentapetalae</taxon>
        <taxon>rosids</taxon>
        <taxon>fabids</taxon>
        <taxon>Fabales</taxon>
        <taxon>Fabaceae</taxon>
        <taxon>Papilionoideae</taxon>
        <taxon>50 kb inversion clade</taxon>
        <taxon>NPAAA clade</taxon>
        <taxon>Hologalegina</taxon>
        <taxon>IRL clade</taxon>
        <taxon>Fabeae</taxon>
        <taxon>Lathyrus</taxon>
    </lineage>
</organism>
<keyword evidence="2" id="KW-1185">Reference proteome</keyword>
<evidence type="ECO:0000313" key="2">
    <source>
        <dbReference type="Proteomes" id="UP001058974"/>
    </source>
</evidence>
<dbReference type="GO" id="GO:0043022">
    <property type="term" value="F:ribosome binding"/>
    <property type="evidence" value="ECO:0007669"/>
    <property type="project" value="TreeGrafter"/>
</dbReference>
<dbReference type="PANTHER" id="PTHR14094:SF9">
    <property type="entry name" value="SIGNAL RECOGNITION PARTICLE SUBUNIT SRP72"/>
    <property type="match status" value="1"/>
</dbReference>
<dbReference type="InterPro" id="IPR026270">
    <property type="entry name" value="SRP72"/>
</dbReference>
<dbReference type="GO" id="GO:0008312">
    <property type="term" value="F:7S RNA binding"/>
    <property type="evidence" value="ECO:0007669"/>
    <property type="project" value="TreeGrafter"/>
</dbReference>
<name>A0A9D4XJ87_PEA</name>
<evidence type="ECO:0000313" key="1">
    <source>
        <dbReference type="EMBL" id="KAI5419905.1"/>
    </source>
</evidence>
<sequence length="161" mass="18255">MEDNWPDEDIENELSPIAVQLCYVQQLLGRKQDAIEAYVDMIKRDMADESSIAVPYVTEAGGYRHAFGDGSACRGNFESKFLMQMWNRLLTVDVLCYWTNKAMLTTQKPDILCKQPEQESPCIQYLKAMLISSGHAGEPGSGDVYECAFLEKLIHYPKFSL</sequence>
<dbReference type="GO" id="GO:0006614">
    <property type="term" value="P:SRP-dependent cotranslational protein targeting to membrane"/>
    <property type="evidence" value="ECO:0007669"/>
    <property type="project" value="InterPro"/>
</dbReference>
<dbReference type="AlphaFoldDB" id="A0A9D4XJ87"/>
<reference evidence="1 2" key="1">
    <citation type="journal article" date="2022" name="Nat. Genet.">
        <title>Improved pea reference genome and pan-genome highlight genomic features and evolutionary characteristics.</title>
        <authorList>
            <person name="Yang T."/>
            <person name="Liu R."/>
            <person name="Luo Y."/>
            <person name="Hu S."/>
            <person name="Wang D."/>
            <person name="Wang C."/>
            <person name="Pandey M.K."/>
            <person name="Ge S."/>
            <person name="Xu Q."/>
            <person name="Li N."/>
            <person name="Li G."/>
            <person name="Huang Y."/>
            <person name="Saxena R.K."/>
            <person name="Ji Y."/>
            <person name="Li M."/>
            <person name="Yan X."/>
            <person name="He Y."/>
            <person name="Liu Y."/>
            <person name="Wang X."/>
            <person name="Xiang C."/>
            <person name="Varshney R.K."/>
            <person name="Ding H."/>
            <person name="Gao S."/>
            <person name="Zong X."/>
        </authorList>
    </citation>
    <scope>NUCLEOTIDE SEQUENCE [LARGE SCALE GENOMIC DNA]</scope>
    <source>
        <strain evidence="1 2">cv. Zhongwan 6</strain>
    </source>
</reference>
<proteinExistence type="predicted"/>
<dbReference type="EMBL" id="JAMSHJ010000004">
    <property type="protein sequence ID" value="KAI5419905.1"/>
    <property type="molecule type" value="Genomic_DNA"/>
</dbReference>
<gene>
    <name evidence="1" type="ORF">KIW84_043892</name>
</gene>